<keyword evidence="3" id="KW-1185">Reference proteome</keyword>
<organism evidence="2 3">
    <name type="scientific">Urbifossiella limnaea</name>
    <dbReference type="NCBI Taxonomy" id="2528023"/>
    <lineage>
        <taxon>Bacteria</taxon>
        <taxon>Pseudomonadati</taxon>
        <taxon>Planctomycetota</taxon>
        <taxon>Planctomycetia</taxon>
        <taxon>Gemmatales</taxon>
        <taxon>Gemmataceae</taxon>
        <taxon>Urbifossiella</taxon>
    </lineage>
</organism>
<gene>
    <name evidence="2" type="ORF">ETAA1_20800</name>
</gene>
<name>A0A517XRK2_9BACT</name>
<evidence type="ECO:0000313" key="3">
    <source>
        <dbReference type="Proteomes" id="UP000319576"/>
    </source>
</evidence>
<accession>A0A517XRK2</accession>
<keyword evidence="1" id="KW-0732">Signal</keyword>
<reference evidence="2 3" key="1">
    <citation type="submission" date="2019-02" db="EMBL/GenBank/DDBJ databases">
        <title>Deep-cultivation of Planctomycetes and their phenomic and genomic characterization uncovers novel biology.</title>
        <authorList>
            <person name="Wiegand S."/>
            <person name="Jogler M."/>
            <person name="Boedeker C."/>
            <person name="Pinto D."/>
            <person name="Vollmers J."/>
            <person name="Rivas-Marin E."/>
            <person name="Kohn T."/>
            <person name="Peeters S.H."/>
            <person name="Heuer A."/>
            <person name="Rast P."/>
            <person name="Oberbeckmann S."/>
            <person name="Bunk B."/>
            <person name="Jeske O."/>
            <person name="Meyerdierks A."/>
            <person name="Storesund J.E."/>
            <person name="Kallscheuer N."/>
            <person name="Luecker S."/>
            <person name="Lage O.M."/>
            <person name="Pohl T."/>
            <person name="Merkel B.J."/>
            <person name="Hornburger P."/>
            <person name="Mueller R.-W."/>
            <person name="Bruemmer F."/>
            <person name="Labrenz M."/>
            <person name="Spormann A.M."/>
            <person name="Op den Camp H."/>
            <person name="Overmann J."/>
            <person name="Amann R."/>
            <person name="Jetten M.S.M."/>
            <person name="Mascher T."/>
            <person name="Medema M.H."/>
            <person name="Devos D.P."/>
            <person name="Kaster A.-K."/>
            <person name="Ovreas L."/>
            <person name="Rohde M."/>
            <person name="Galperin M.Y."/>
            <person name="Jogler C."/>
        </authorList>
    </citation>
    <scope>NUCLEOTIDE SEQUENCE [LARGE SCALE GENOMIC DNA]</scope>
    <source>
        <strain evidence="2 3">ETA_A1</strain>
    </source>
</reference>
<dbReference type="EMBL" id="CP036273">
    <property type="protein sequence ID" value="QDU20137.1"/>
    <property type="molecule type" value="Genomic_DNA"/>
</dbReference>
<sequence precursor="true">MTRTRLAGLTFSLALLVTSSARGDDAADARALVDKAIKAHGGGANLAKFKGGSVTFSGTFHGMGMKVPMTGTIMTYADDKVKADIEIEAGGQKFRIVNVLAGDKGWAKFGNDTKDMSKDEIAQGQQEQHAGYLASLTPLVGAAKGYTLAPAGEMLVNDKAALGVKVSAKGRRDVTLYFDKTTGLLVRHDQTVNDEGSGREVAQETYPSNYKDVNGTKQSFKFVVKRDSKLYLEGEASEVTLTETLDAGLFVKP</sequence>
<evidence type="ECO:0008006" key="4">
    <source>
        <dbReference type="Google" id="ProtNLM"/>
    </source>
</evidence>
<feature type="signal peptide" evidence="1">
    <location>
        <begin position="1"/>
        <end position="23"/>
    </location>
</feature>
<dbReference type="Proteomes" id="UP000319576">
    <property type="component" value="Chromosome"/>
</dbReference>
<dbReference type="KEGG" id="uli:ETAA1_20800"/>
<dbReference type="AlphaFoldDB" id="A0A517XRK2"/>
<proteinExistence type="predicted"/>
<protein>
    <recommendedName>
        <fullName evidence="4">Outer membrane lipoprotein-sorting protein</fullName>
    </recommendedName>
</protein>
<feature type="chain" id="PRO_5021776736" description="Outer membrane lipoprotein-sorting protein" evidence="1">
    <location>
        <begin position="24"/>
        <end position="253"/>
    </location>
</feature>
<dbReference type="RefSeq" id="WP_145237184.1">
    <property type="nucleotide sequence ID" value="NZ_CP036273.1"/>
</dbReference>
<dbReference type="OrthoDB" id="273928at2"/>
<evidence type="ECO:0000256" key="1">
    <source>
        <dbReference type="SAM" id="SignalP"/>
    </source>
</evidence>
<evidence type="ECO:0000313" key="2">
    <source>
        <dbReference type="EMBL" id="QDU20137.1"/>
    </source>
</evidence>